<comment type="similarity">
    <text evidence="2 10">Belongs to the stathmin family.</text>
</comment>
<evidence type="ECO:0000313" key="12">
    <source>
        <dbReference type="EMBL" id="KAF6345772.1"/>
    </source>
</evidence>
<dbReference type="InterPro" id="IPR036002">
    <property type="entry name" value="Stathmin_sf"/>
</dbReference>
<evidence type="ECO:0000256" key="4">
    <source>
        <dbReference type="ARBA" id="ARBA00022553"/>
    </source>
</evidence>
<dbReference type="GO" id="GO:0005874">
    <property type="term" value="C:microtubule"/>
    <property type="evidence" value="ECO:0007669"/>
    <property type="project" value="UniProtKB-KW"/>
</dbReference>
<feature type="compositionally biased region" description="Basic and acidic residues" evidence="11">
    <location>
        <begin position="101"/>
        <end position="122"/>
    </location>
</feature>
<protein>
    <recommendedName>
        <fullName evidence="9 10">Stathmin</fullName>
    </recommendedName>
</protein>
<dbReference type="GO" id="GO:0007019">
    <property type="term" value="P:microtubule depolymerization"/>
    <property type="evidence" value="ECO:0007669"/>
    <property type="project" value="TreeGrafter"/>
</dbReference>
<dbReference type="EMBL" id="JACAGC010000009">
    <property type="protein sequence ID" value="KAF6345772.1"/>
    <property type="molecule type" value="Genomic_DNA"/>
</dbReference>
<dbReference type="PRINTS" id="PR00345">
    <property type="entry name" value="STATHMIN"/>
</dbReference>
<comment type="subunit">
    <text evidence="8">Binds to two alpha/beta-tubulin heterodimers. Interacts with KIST.</text>
</comment>
<keyword evidence="5" id="KW-0493">Microtubule</keyword>
<keyword evidence="6" id="KW-0175">Coiled coil</keyword>
<dbReference type="PROSITE" id="PS51663">
    <property type="entry name" value="STATHMIN_3"/>
    <property type="match status" value="1"/>
</dbReference>
<dbReference type="AlphaFoldDB" id="A0A7J7X824"/>
<evidence type="ECO:0000313" key="13">
    <source>
        <dbReference type="Proteomes" id="UP000585614"/>
    </source>
</evidence>
<evidence type="ECO:0000256" key="6">
    <source>
        <dbReference type="ARBA" id="ARBA00023054"/>
    </source>
</evidence>
<keyword evidence="4" id="KW-0597">Phosphoprotein</keyword>
<proteinExistence type="inferred from homology"/>
<dbReference type="GO" id="GO:0031110">
    <property type="term" value="P:regulation of microtubule polymerization or depolymerization"/>
    <property type="evidence" value="ECO:0007669"/>
    <property type="project" value="InterPro"/>
</dbReference>
<evidence type="ECO:0000256" key="8">
    <source>
        <dbReference type="ARBA" id="ARBA00038561"/>
    </source>
</evidence>
<dbReference type="Pfam" id="PF00836">
    <property type="entry name" value="Stathmin"/>
    <property type="match status" value="1"/>
</dbReference>
<dbReference type="Proteomes" id="UP000585614">
    <property type="component" value="Unassembled WGS sequence"/>
</dbReference>
<dbReference type="InterPro" id="IPR030514">
    <property type="entry name" value="Stathmin_CS"/>
</dbReference>
<dbReference type="SUPFAM" id="SSF101494">
    <property type="entry name" value="Stathmin"/>
    <property type="match status" value="1"/>
</dbReference>
<dbReference type="PANTHER" id="PTHR10104">
    <property type="entry name" value="STATHMIN"/>
    <property type="match status" value="1"/>
</dbReference>
<evidence type="ECO:0000256" key="5">
    <source>
        <dbReference type="ARBA" id="ARBA00022701"/>
    </source>
</evidence>
<keyword evidence="3" id="KW-0963">Cytoplasm</keyword>
<comment type="caution">
    <text evidence="12">The sequence shown here is derived from an EMBL/GenBank/DDBJ whole genome shotgun (WGS) entry which is preliminary data.</text>
</comment>
<dbReference type="GO" id="GO:0005737">
    <property type="term" value="C:cytoplasm"/>
    <property type="evidence" value="ECO:0007669"/>
    <property type="project" value="TreeGrafter"/>
</dbReference>
<comment type="subcellular location">
    <subcellularLocation>
        <location evidence="1">Cytoplasm</location>
        <location evidence="1">Cytoskeleton</location>
    </subcellularLocation>
</comment>
<dbReference type="PIRSF" id="PIRSF002285">
    <property type="entry name" value="Stathmin"/>
    <property type="match status" value="1"/>
</dbReference>
<dbReference type="GO" id="GO:0015631">
    <property type="term" value="F:tubulin binding"/>
    <property type="evidence" value="ECO:0007669"/>
    <property type="project" value="TreeGrafter"/>
</dbReference>
<evidence type="ECO:0000256" key="2">
    <source>
        <dbReference type="ARBA" id="ARBA00006959"/>
    </source>
</evidence>
<gene>
    <name evidence="12" type="ORF">mRhiFer1_016307</name>
</gene>
<name>A0A7J7X824_RHIFE</name>
<sequence length="128" mass="14827">MASSDIQVKELEKRASGQAFELILSPRSKESVPEFPLSPPKKKDLSLEEIQKKLEAAEERRKSHEAEVLKQLAEKREHEKEVLQKAIEENREAQMAAKLERLREKDKHIEEVRKNKESKDPADETEAD</sequence>
<evidence type="ECO:0000256" key="1">
    <source>
        <dbReference type="ARBA" id="ARBA00004245"/>
    </source>
</evidence>
<dbReference type="PROSITE" id="PS00563">
    <property type="entry name" value="STATHMIN_1"/>
    <property type="match status" value="1"/>
</dbReference>
<dbReference type="PROSITE" id="PS01041">
    <property type="entry name" value="STATHMIN_2"/>
    <property type="match status" value="1"/>
</dbReference>
<evidence type="ECO:0000256" key="10">
    <source>
        <dbReference type="RuleBase" id="RU004388"/>
    </source>
</evidence>
<evidence type="ECO:0000256" key="9">
    <source>
        <dbReference type="ARBA" id="ARBA00039768"/>
    </source>
</evidence>
<dbReference type="GO" id="GO:0043005">
    <property type="term" value="C:neuron projection"/>
    <property type="evidence" value="ECO:0007669"/>
    <property type="project" value="TreeGrafter"/>
</dbReference>
<evidence type="ECO:0000256" key="11">
    <source>
        <dbReference type="SAM" id="MobiDB-lite"/>
    </source>
</evidence>
<dbReference type="PANTHER" id="PTHR10104:SF5">
    <property type="entry name" value="STATHMIN"/>
    <property type="match status" value="1"/>
</dbReference>
<dbReference type="Gene3D" id="6.10.280.30">
    <property type="match status" value="2"/>
</dbReference>
<accession>A0A7J7X824</accession>
<evidence type="ECO:0000256" key="7">
    <source>
        <dbReference type="ARBA" id="ARBA00023212"/>
    </source>
</evidence>
<evidence type="ECO:0000256" key="3">
    <source>
        <dbReference type="ARBA" id="ARBA00022490"/>
    </source>
</evidence>
<dbReference type="InterPro" id="IPR000956">
    <property type="entry name" value="Stathmin_fam"/>
</dbReference>
<dbReference type="GO" id="GO:0031175">
    <property type="term" value="P:neuron projection development"/>
    <property type="evidence" value="ECO:0007669"/>
    <property type="project" value="TreeGrafter"/>
</dbReference>
<reference evidence="12 13" key="1">
    <citation type="journal article" date="2020" name="Nature">
        <title>Six reference-quality genomes reveal evolution of bat adaptations.</title>
        <authorList>
            <person name="Jebb D."/>
            <person name="Huang Z."/>
            <person name="Pippel M."/>
            <person name="Hughes G.M."/>
            <person name="Lavrichenko K."/>
            <person name="Devanna P."/>
            <person name="Winkler S."/>
            <person name="Jermiin L.S."/>
            <person name="Skirmuntt E.C."/>
            <person name="Katzourakis A."/>
            <person name="Burkitt-Gray L."/>
            <person name="Ray D.A."/>
            <person name="Sullivan K.A.M."/>
            <person name="Roscito J.G."/>
            <person name="Kirilenko B.M."/>
            <person name="Davalos L.M."/>
            <person name="Corthals A.P."/>
            <person name="Power M.L."/>
            <person name="Jones G."/>
            <person name="Ransome R.D."/>
            <person name="Dechmann D.K.N."/>
            <person name="Locatelli A.G."/>
            <person name="Puechmaille S.J."/>
            <person name="Fedrigo O."/>
            <person name="Jarvis E.D."/>
            <person name="Hiller M."/>
            <person name="Vernes S.C."/>
            <person name="Myers E.W."/>
            <person name="Teeling E.C."/>
        </authorList>
    </citation>
    <scope>NUCLEOTIDE SEQUENCE [LARGE SCALE GENOMIC DNA]</scope>
    <source>
        <strain evidence="12">MRhiFer1</strain>
        <tissue evidence="12">Lung</tissue>
    </source>
</reference>
<organism evidence="12 13">
    <name type="scientific">Rhinolophus ferrumequinum</name>
    <name type="common">Greater horseshoe bat</name>
    <dbReference type="NCBI Taxonomy" id="59479"/>
    <lineage>
        <taxon>Eukaryota</taxon>
        <taxon>Metazoa</taxon>
        <taxon>Chordata</taxon>
        <taxon>Craniata</taxon>
        <taxon>Vertebrata</taxon>
        <taxon>Euteleostomi</taxon>
        <taxon>Mammalia</taxon>
        <taxon>Eutheria</taxon>
        <taxon>Laurasiatheria</taxon>
        <taxon>Chiroptera</taxon>
        <taxon>Yinpterochiroptera</taxon>
        <taxon>Rhinolophoidea</taxon>
        <taxon>Rhinolophidae</taxon>
        <taxon>Rhinolophinae</taxon>
        <taxon>Rhinolophus</taxon>
    </lineage>
</organism>
<keyword evidence="7" id="KW-0206">Cytoskeleton</keyword>
<feature type="region of interest" description="Disordered" evidence="11">
    <location>
        <begin position="101"/>
        <end position="128"/>
    </location>
</feature>